<accession>A0AA88HH39</accession>
<gene>
    <name evidence="5" type="ORF">QYM36_012398</name>
</gene>
<evidence type="ECO:0000256" key="2">
    <source>
        <dbReference type="ARBA" id="ARBA00014076"/>
    </source>
</evidence>
<dbReference type="Pfam" id="PF04064">
    <property type="entry name" value="DUF384"/>
    <property type="match status" value="1"/>
</dbReference>
<proteinExistence type="inferred from homology"/>
<dbReference type="AlphaFoldDB" id="A0AA88HH39"/>
<feature type="domain" description="Protein HGH1 N-terminal" evidence="3">
    <location>
        <begin position="106"/>
        <end position="279"/>
    </location>
</feature>
<comment type="similarity">
    <text evidence="1">Belongs to the HGH1 family.</text>
</comment>
<dbReference type="InterPro" id="IPR007205">
    <property type="entry name" value="Protein_HGH1_N"/>
</dbReference>
<feature type="domain" description="Protein HGH1 C-terminal" evidence="4">
    <location>
        <begin position="284"/>
        <end position="337"/>
    </location>
</feature>
<protein>
    <recommendedName>
        <fullName evidence="2">Protein HGH1 homolog</fullName>
    </recommendedName>
</protein>
<name>A0AA88HH39_ARTSF</name>
<keyword evidence="6" id="KW-1185">Reference proteome</keyword>
<organism evidence="5 6">
    <name type="scientific">Artemia franciscana</name>
    <name type="common">Brine shrimp</name>
    <name type="synonym">Artemia sanfranciscana</name>
    <dbReference type="NCBI Taxonomy" id="6661"/>
    <lineage>
        <taxon>Eukaryota</taxon>
        <taxon>Metazoa</taxon>
        <taxon>Ecdysozoa</taxon>
        <taxon>Arthropoda</taxon>
        <taxon>Crustacea</taxon>
        <taxon>Branchiopoda</taxon>
        <taxon>Anostraca</taxon>
        <taxon>Artemiidae</taxon>
        <taxon>Artemia</taxon>
    </lineage>
</organism>
<dbReference type="InterPro" id="IPR011989">
    <property type="entry name" value="ARM-like"/>
</dbReference>
<dbReference type="PANTHER" id="PTHR13387">
    <property type="entry name" value="PROTEIN HGH1 HOMOLOG"/>
    <property type="match status" value="1"/>
</dbReference>
<evidence type="ECO:0000313" key="5">
    <source>
        <dbReference type="EMBL" id="KAK2711203.1"/>
    </source>
</evidence>
<dbReference type="Gene3D" id="1.25.10.10">
    <property type="entry name" value="Leucine-rich Repeat Variant"/>
    <property type="match status" value="1"/>
</dbReference>
<evidence type="ECO:0000259" key="4">
    <source>
        <dbReference type="Pfam" id="PF04064"/>
    </source>
</evidence>
<reference evidence="5" key="1">
    <citation type="submission" date="2023-07" db="EMBL/GenBank/DDBJ databases">
        <title>Chromosome-level genome assembly of Artemia franciscana.</title>
        <authorList>
            <person name="Jo E."/>
        </authorList>
    </citation>
    <scope>NUCLEOTIDE SEQUENCE</scope>
    <source>
        <tissue evidence="5">Whole body</tissue>
    </source>
</reference>
<dbReference type="InterPro" id="IPR007206">
    <property type="entry name" value="Protein_HGH1_C"/>
</dbReference>
<evidence type="ECO:0000313" key="6">
    <source>
        <dbReference type="Proteomes" id="UP001187531"/>
    </source>
</evidence>
<evidence type="ECO:0000256" key="1">
    <source>
        <dbReference type="ARBA" id="ARBA00006712"/>
    </source>
</evidence>
<dbReference type="InterPro" id="IPR039717">
    <property type="entry name" value="Hgh1"/>
</dbReference>
<dbReference type="SUPFAM" id="SSF48371">
    <property type="entry name" value="ARM repeat"/>
    <property type="match status" value="1"/>
</dbReference>
<dbReference type="PANTHER" id="PTHR13387:SF9">
    <property type="entry name" value="PROTEIN HGH1 HOMOLOG"/>
    <property type="match status" value="1"/>
</dbReference>
<dbReference type="Pfam" id="PF04063">
    <property type="entry name" value="DUF383"/>
    <property type="match status" value="1"/>
</dbReference>
<sequence length="372" mass="41968">MADYLKAVSEFLKEGSTTEIKCAALEVLLGLTGSTDGCLLLLSSKEVLDCLLRLFSYRNKKKPEAFIARDTSLIFLNLSSISESSSQLSALSTDNSSLICEALVGIEDKKSVIADQCCMILANLSRISSDVCKSILEKMTKTNMSFDKLVRIFCDLKYNEEGGSLHYIGAFLSNMADLSEVRRALLDRSSGIIQRLLPFTDYVQSATRRGGAIACIRNCCFHTDAHSWLLSNEVNILPYLLLPLAGPEELKDEEYDELPPDLQYLGSEKQREPDPDIRKMVLEALLQLCATKDGRQFLRDNGTYYILRELHKWEKDPNCIIACENLVDILIKKEEEIGYDDLKKVELSPDIMEKFLKDDIKYLESLEQELPT</sequence>
<dbReference type="EMBL" id="JAVRJZ010000016">
    <property type="protein sequence ID" value="KAK2711203.1"/>
    <property type="molecule type" value="Genomic_DNA"/>
</dbReference>
<comment type="caution">
    <text evidence="5">The sequence shown here is derived from an EMBL/GenBank/DDBJ whole genome shotgun (WGS) entry which is preliminary data.</text>
</comment>
<evidence type="ECO:0000259" key="3">
    <source>
        <dbReference type="Pfam" id="PF04063"/>
    </source>
</evidence>
<dbReference type="Proteomes" id="UP001187531">
    <property type="component" value="Unassembled WGS sequence"/>
</dbReference>
<dbReference type="InterPro" id="IPR016024">
    <property type="entry name" value="ARM-type_fold"/>
</dbReference>